<dbReference type="RefSeq" id="WP_062372527.1">
    <property type="nucleotide sequence ID" value="NZ_CP007140.1"/>
</dbReference>
<name>A0A0X1KLF7_9EURY</name>
<reference evidence="1 2" key="1">
    <citation type="submission" date="2014-01" db="EMBL/GenBank/DDBJ databases">
        <title>Genome sequencing of Thermococcus guaymasensis.</title>
        <authorList>
            <person name="Zhang X."/>
            <person name="Alvare G."/>
            <person name="Fristensky B."/>
            <person name="Chen L."/>
            <person name="Suen T."/>
            <person name="Chen Q."/>
            <person name="Ma K."/>
        </authorList>
    </citation>
    <scope>NUCLEOTIDE SEQUENCE [LARGE SCALE GENOMIC DNA]</scope>
    <source>
        <strain evidence="1 2">DSM 11113</strain>
    </source>
</reference>
<evidence type="ECO:0000313" key="1">
    <source>
        <dbReference type="EMBL" id="AJC72103.1"/>
    </source>
</evidence>
<organism evidence="1 2">
    <name type="scientific">Thermococcus guaymasensis DSM 11113</name>
    <dbReference type="NCBI Taxonomy" id="1432656"/>
    <lineage>
        <taxon>Archaea</taxon>
        <taxon>Methanobacteriati</taxon>
        <taxon>Methanobacteriota</taxon>
        <taxon>Thermococci</taxon>
        <taxon>Thermococcales</taxon>
        <taxon>Thermococcaceae</taxon>
        <taxon>Thermococcus</taxon>
    </lineage>
</organism>
<sequence>MKEIKVKVLIPEGLEEIFEKELDALVRGLRRLSEKPKVTVDDVFGMMPTKKSAKEMRLEAYEELFG</sequence>
<dbReference type="Proteomes" id="UP000062043">
    <property type="component" value="Chromosome"/>
</dbReference>
<gene>
    <name evidence="1" type="ORF">X802_07950</name>
</gene>
<proteinExistence type="predicted"/>
<dbReference type="AlphaFoldDB" id="A0A0X1KLF7"/>
<evidence type="ECO:0000313" key="2">
    <source>
        <dbReference type="Proteomes" id="UP000062043"/>
    </source>
</evidence>
<keyword evidence="2" id="KW-1185">Reference proteome</keyword>
<dbReference type="PATRIC" id="fig|1432656.3.peg.1551"/>
<dbReference type="EMBL" id="CP007140">
    <property type="protein sequence ID" value="AJC72103.1"/>
    <property type="molecule type" value="Genomic_DNA"/>
</dbReference>
<accession>A0A0X1KLF7</accession>
<dbReference type="STRING" id="1432656.X802_07950"/>
<dbReference type="KEGG" id="tgy:X802_07950"/>
<dbReference type="GeneID" id="27135587"/>
<dbReference type="OrthoDB" id="95136at2157"/>
<protein>
    <submittedName>
        <fullName evidence="1">Uncharacterized protein</fullName>
    </submittedName>
</protein>